<feature type="non-terminal residue" evidence="1">
    <location>
        <position position="1"/>
    </location>
</feature>
<sequence length="75" mass="8077">DCPKVRQTQMNVVSRKNYKTGASCKPANHASAIVNGKGATILYNAGYNVTALVDKKYEKAGKGDNCTRTARVARC</sequence>
<reference evidence="1" key="1">
    <citation type="journal article" date="2021" name="Genome Biol. Evol.">
        <title>A High-Quality Reference Genome for a Parasitic Bivalve with Doubly Uniparental Inheritance (Bivalvia: Unionida).</title>
        <authorList>
            <person name="Smith C.H."/>
        </authorList>
    </citation>
    <scope>NUCLEOTIDE SEQUENCE</scope>
    <source>
        <strain evidence="1">CHS0354</strain>
    </source>
</reference>
<accession>A0AAE0VTS4</accession>
<comment type="caution">
    <text evidence="1">The sequence shown here is derived from an EMBL/GenBank/DDBJ whole genome shotgun (WGS) entry which is preliminary data.</text>
</comment>
<reference evidence="1" key="3">
    <citation type="submission" date="2023-05" db="EMBL/GenBank/DDBJ databases">
        <authorList>
            <person name="Smith C.H."/>
        </authorList>
    </citation>
    <scope>NUCLEOTIDE SEQUENCE</scope>
    <source>
        <strain evidence="1">CHS0354</strain>
        <tissue evidence="1">Mantle</tissue>
    </source>
</reference>
<protein>
    <submittedName>
        <fullName evidence="1">Uncharacterized protein</fullName>
    </submittedName>
</protein>
<keyword evidence="2" id="KW-1185">Reference proteome</keyword>
<proteinExistence type="predicted"/>
<name>A0AAE0VTS4_9BIVA</name>
<organism evidence="1 2">
    <name type="scientific">Potamilus streckersoni</name>
    <dbReference type="NCBI Taxonomy" id="2493646"/>
    <lineage>
        <taxon>Eukaryota</taxon>
        <taxon>Metazoa</taxon>
        <taxon>Spiralia</taxon>
        <taxon>Lophotrochozoa</taxon>
        <taxon>Mollusca</taxon>
        <taxon>Bivalvia</taxon>
        <taxon>Autobranchia</taxon>
        <taxon>Heteroconchia</taxon>
        <taxon>Palaeoheterodonta</taxon>
        <taxon>Unionida</taxon>
        <taxon>Unionoidea</taxon>
        <taxon>Unionidae</taxon>
        <taxon>Ambleminae</taxon>
        <taxon>Lampsilini</taxon>
        <taxon>Potamilus</taxon>
    </lineage>
</organism>
<evidence type="ECO:0000313" key="1">
    <source>
        <dbReference type="EMBL" id="KAK3590338.1"/>
    </source>
</evidence>
<evidence type="ECO:0000313" key="2">
    <source>
        <dbReference type="Proteomes" id="UP001195483"/>
    </source>
</evidence>
<dbReference type="EMBL" id="JAEAOA010000700">
    <property type="protein sequence ID" value="KAK3590338.1"/>
    <property type="molecule type" value="Genomic_DNA"/>
</dbReference>
<dbReference type="Proteomes" id="UP001195483">
    <property type="component" value="Unassembled WGS sequence"/>
</dbReference>
<gene>
    <name evidence="1" type="ORF">CHS0354_011341</name>
</gene>
<dbReference type="AlphaFoldDB" id="A0AAE0VTS4"/>
<reference evidence="1" key="2">
    <citation type="journal article" date="2021" name="Genome Biol. Evol.">
        <title>Developing a high-quality reference genome for a parasitic bivalve with doubly uniparental inheritance (Bivalvia: Unionida).</title>
        <authorList>
            <person name="Smith C.H."/>
        </authorList>
    </citation>
    <scope>NUCLEOTIDE SEQUENCE</scope>
    <source>
        <strain evidence="1">CHS0354</strain>
        <tissue evidence="1">Mantle</tissue>
    </source>
</reference>